<keyword evidence="1" id="KW-1133">Transmembrane helix</keyword>
<evidence type="ECO:0000313" key="2">
    <source>
        <dbReference type="EMBL" id="SFW13021.1"/>
    </source>
</evidence>
<sequence>MDTNEQIGAGIGIIGTLLYLLLIVAMIAGMWKTFEKAGKPGWAAIIPIYNLVVLVEIVGKPTWWVVLLIVPCVNYVALVWLSNLLSKSFGKSEGFTVGLVLLPFVFYPMLGFGDATYQGPSAAEAKTTVV</sequence>
<dbReference type="AlphaFoldDB" id="A0A1K1LQ44"/>
<keyword evidence="1" id="KW-0812">Transmembrane</keyword>
<evidence type="ECO:0008006" key="4">
    <source>
        <dbReference type="Google" id="ProtNLM"/>
    </source>
</evidence>
<proteinExistence type="predicted"/>
<gene>
    <name evidence="2" type="ORF">SAMN02927921_00167</name>
</gene>
<keyword evidence="3" id="KW-1185">Reference proteome</keyword>
<dbReference type="EMBL" id="FPJE01000001">
    <property type="protein sequence ID" value="SFW13021.1"/>
    <property type="molecule type" value="Genomic_DNA"/>
</dbReference>
<keyword evidence="1" id="KW-0472">Membrane</keyword>
<dbReference type="OrthoDB" id="2376202at2"/>
<protein>
    <recommendedName>
        <fullName evidence="4">Signal peptidase I</fullName>
    </recommendedName>
</protein>
<evidence type="ECO:0000313" key="3">
    <source>
        <dbReference type="Proteomes" id="UP000182248"/>
    </source>
</evidence>
<dbReference type="RefSeq" id="WP_072315404.1">
    <property type="nucleotide sequence ID" value="NZ_FPJE01000001.1"/>
</dbReference>
<dbReference type="STRING" id="1150368.SAMN02927921_00167"/>
<reference evidence="2 3" key="1">
    <citation type="submission" date="2016-11" db="EMBL/GenBank/DDBJ databases">
        <authorList>
            <person name="Jaros S."/>
            <person name="Januszkiewicz K."/>
            <person name="Wedrychowicz H."/>
        </authorList>
    </citation>
    <scope>NUCLEOTIDE SEQUENCE [LARGE SCALE GENOMIC DNA]</scope>
    <source>
        <strain evidence="2 3">CGMCC 1.12145</strain>
    </source>
</reference>
<accession>A0A1K1LQ44</accession>
<organism evidence="2 3">
    <name type="scientific">Sinomicrobium oceani</name>
    <dbReference type="NCBI Taxonomy" id="1150368"/>
    <lineage>
        <taxon>Bacteria</taxon>
        <taxon>Pseudomonadati</taxon>
        <taxon>Bacteroidota</taxon>
        <taxon>Flavobacteriia</taxon>
        <taxon>Flavobacteriales</taxon>
        <taxon>Flavobacteriaceae</taxon>
        <taxon>Sinomicrobium</taxon>
    </lineage>
</organism>
<dbReference type="Pfam" id="PF18936">
    <property type="entry name" value="DUF5684"/>
    <property type="match status" value="1"/>
</dbReference>
<feature type="transmembrane region" description="Helical" evidence="1">
    <location>
        <begin position="6"/>
        <end position="28"/>
    </location>
</feature>
<dbReference type="Proteomes" id="UP000182248">
    <property type="component" value="Unassembled WGS sequence"/>
</dbReference>
<feature type="transmembrane region" description="Helical" evidence="1">
    <location>
        <begin position="40"/>
        <end position="57"/>
    </location>
</feature>
<evidence type="ECO:0000256" key="1">
    <source>
        <dbReference type="SAM" id="Phobius"/>
    </source>
</evidence>
<dbReference type="InterPro" id="IPR043739">
    <property type="entry name" value="DUF5684"/>
</dbReference>
<feature type="transmembrane region" description="Helical" evidence="1">
    <location>
        <begin position="94"/>
        <end position="112"/>
    </location>
</feature>
<feature type="transmembrane region" description="Helical" evidence="1">
    <location>
        <begin position="63"/>
        <end position="82"/>
    </location>
</feature>
<name>A0A1K1LQ44_9FLAO</name>